<gene>
    <name evidence="3" type="ORF">MTR67_040007</name>
</gene>
<dbReference type="Pfam" id="PF24626">
    <property type="entry name" value="SH3_Tf2-1"/>
    <property type="match status" value="1"/>
</dbReference>
<dbReference type="PANTHER" id="PTHR46148:SF56">
    <property type="entry name" value="RETROTRANSPOSON PROTEIN"/>
    <property type="match status" value="1"/>
</dbReference>
<evidence type="ECO:0000256" key="1">
    <source>
        <dbReference type="SAM" id="MobiDB-lite"/>
    </source>
</evidence>
<evidence type="ECO:0000313" key="3">
    <source>
        <dbReference type="EMBL" id="WMV46622.1"/>
    </source>
</evidence>
<dbReference type="PANTHER" id="PTHR46148">
    <property type="entry name" value="CHROMO DOMAIN-CONTAINING PROTEIN"/>
    <property type="match status" value="1"/>
</dbReference>
<keyword evidence="4" id="KW-1185">Reference proteome</keyword>
<accession>A0AAF0ZP33</accession>
<feature type="region of interest" description="Disordered" evidence="1">
    <location>
        <begin position="69"/>
        <end position="99"/>
    </location>
</feature>
<reference evidence="3" key="1">
    <citation type="submission" date="2023-08" db="EMBL/GenBank/DDBJ databases">
        <title>A de novo genome assembly of Solanum verrucosum Schlechtendal, a Mexican diploid species geographically isolated from the other diploid A-genome species in potato relatives.</title>
        <authorList>
            <person name="Hosaka K."/>
        </authorList>
    </citation>
    <scope>NUCLEOTIDE SEQUENCE</scope>
    <source>
        <tissue evidence="3">Young leaves</tissue>
    </source>
</reference>
<sequence length="99" mass="11153">MRFCKKGKLSPRYIGLYIISKRIGNVAYELELPLELAAVHPIFDISMLKKCIKDPSLIIRMEDIGKKDSLSYEESRPPGLQVENEGSSINQSPLEVSIC</sequence>
<name>A0AAF0ZP33_SOLVR</name>
<dbReference type="EMBL" id="CP133620">
    <property type="protein sequence ID" value="WMV46622.1"/>
    <property type="molecule type" value="Genomic_DNA"/>
</dbReference>
<dbReference type="Proteomes" id="UP001234989">
    <property type="component" value="Chromosome 9"/>
</dbReference>
<dbReference type="AlphaFoldDB" id="A0AAF0ZP33"/>
<organism evidence="3 4">
    <name type="scientific">Solanum verrucosum</name>
    <dbReference type="NCBI Taxonomy" id="315347"/>
    <lineage>
        <taxon>Eukaryota</taxon>
        <taxon>Viridiplantae</taxon>
        <taxon>Streptophyta</taxon>
        <taxon>Embryophyta</taxon>
        <taxon>Tracheophyta</taxon>
        <taxon>Spermatophyta</taxon>
        <taxon>Magnoliopsida</taxon>
        <taxon>eudicotyledons</taxon>
        <taxon>Gunneridae</taxon>
        <taxon>Pentapetalae</taxon>
        <taxon>asterids</taxon>
        <taxon>lamiids</taxon>
        <taxon>Solanales</taxon>
        <taxon>Solanaceae</taxon>
        <taxon>Solanoideae</taxon>
        <taxon>Solaneae</taxon>
        <taxon>Solanum</taxon>
    </lineage>
</organism>
<feature type="domain" description="Tf2-1-like SH3-like" evidence="2">
    <location>
        <begin position="3"/>
        <end position="51"/>
    </location>
</feature>
<dbReference type="InterPro" id="IPR056924">
    <property type="entry name" value="SH3_Tf2-1"/>
</dbReference>
<feature type="compositionally biased region" description="Polar residues" evidence="1">
    <location>
        <begin position="84"/>
        <end position="99"/>
    </location>
</feature>
<proteinExistence type="predicted"/>
<protein>
    <recommendedName>
        <fullName evidence="2">Tf2-1-like SH3-like domain-containing protein</fullName>
    </recommendedName>
</protein>
<evidence type="ECO:0000313" key="4">
    <source>
        <dbReference type="Proteomes" id="UP001234989"/>
    </source>
</evidence>
<evidence type="ECO:0000259" key="2">
    <source>
        <dbReference type="Pfam" id="PF24626"/>
    </source>
</evidence>